<evidence type="ECO:0000256" key="1">
    <source>
        <dbReference type="PROSITE-ProRule" id="PRU01076"/>
    </source>
</evidence>
<dbReference type="InterPro" id="IPR037914">
    <property type="entry name" value="SpoVT-AbrB_sf"/>
</dbReference>
<proteinExistence type="predicted"/>
<comment type="caution">
    <text evidence="3">The sequence shown here is derived from an EMBL/GenBank/DDBJ whole genome shotgun (WGS) entry which is preliminary data.</text>
</comment>
<name>A0A0D7X5V1_9BACL</name>
<gene>
    <name evidence="3" type="ORF">QD47_06250</name>
</gene>
<accession>A0A0D7X5V1</accession>
<dbReference type="RefSeq" id="WP_044645313.1">
    <property type="nucleotide sequence ID" value="NZ_JTHP01000008.1"/>
</dbReference>
<feature type="domain" description="SpoVT-AbrB" evidence="2">
    <location>
        <begin position="5"/>
        <end position="50"/>
    </location>
</feature>
<evidence type="ECO:0000259" key="2">
    <source>
        <dbReference type="PROSITE" id="PS51740"/>
    </source>
</evidence>
<dbReference type="PATRIC" id="fig|159743.3.peg.1360"/>
<dbReference type="SUPFAM" id="SSF89447">
    <property type="entry name" value="AbrB/MazE/MraZ-like"/>
    <property type="match status" value="1"/>
</dbReference>
<dbReference type="Proteomes" id="UP000032534">
    <property type="component" value="Unassembled WGS sequence"/>
</dbReference>
<reference evidence="3 4" key="1">
    <citation type="submission" date="2014-11" db="EMBL/GenBank/DDBJ databases">
        <title>Draft Genome Sequences of Paenibacillus polymyxa NRRL B-30509 and Paenibacillus terrae NRRL B-30644, Strains from a Poultry Environment that Produce Tridecaptin A and Paenicidins.</title>
        <authorList>
            <person name="van Belkum M.J."/>
            <person name="Lohans C.T."/>
            <person name="Vederas J.C."/>
        </authorList>
    </citation>
    <scope>NUCLEOTIDE SEQUENCE [LARGE SCALE GENOMIC DNA]</scope>
    <source>
        <strain evidence="3 4">NRRL B-30644</strain>
    </source>
</reference>
<dbReference type="GO" id="GO:0003677">
    <property type="term" value="F:DNA binding"/>
    <property type="evidence" value="ECO:0007669"/>
    <property type="project" value="UniProtKB-UniRule"/>
</dbReference>
<sequence length="147" mass="16645">MNDAAMKRNLDSLGRVVIPVEIRNRLGINKNTEMEFFITESAIVMRRSESESCLLCGENKQLIRFKKSYVCIYCANGLKGYPIPENQLPSTSEDIQNVSDAQMVKLLLDLMKQYPGASMKTYAQLLKISPTYVSFLKSKTTELDPPK</sequence>
<evidence type="ECO:0000313" key="4">
    <source>
        <dbReference type="Proteomes" id="UP000032534"/>
    </source>
</evidence>
<protein>
    <recommendedName>
        <fullName evidence="2">SpoVT-AbrB domain-containing protein</fullName>
    </recommendedName>
</protein>
<dbReference type="Gene3D" id="2.10.260.10">
    <property type="match status" value="1"/>
</dbReference>
<dbReference type="Pfam" id="PF04014">
    <property type="entry name" value="MazE_antitoxin"/>
    <property type="match status" value="1"/>
</dbReference>
<keyword evidence="1" id="KW-0238">DNA-binding</keyword>
<dbReference type="PROSITE" id="PS51740">
    <property type="entry name" value="SPOVT_ABRB"/>
    <property type="match status" value="1"/>
</dbReference>
<dbReference type="OrthoDB" id="2645979at2"/>
<dbReference type="InterPro" id="IPR007159">
    <property type="entry name" value="SpoVT-AbrB_dom"/>
</dbReference>
<dbReference type="EMBL" id="JTHP01000008">
    <property type="protein sequence ID" value="KJD46393.1"/>
    <property type="molecule type" value="Genomic_DNA"/>
</dbReference>
<dbReference type="AlphaFoldDB" id="A0A0D7X5V1"/>
<keyword evidence="4" id="KW-1185">Reference proteome</keyword>
<organism evidence="3 4">
    <name type="scientific">Paenibacillus terrae</name>
    <dbReference type="NCBI Taxonomy" id="159743"/>
    <lineage>
        <taxon>Bacteria</taxon>
        <taxon>Bacillati</taxon>
        <taxon>Bacillota</taxon>
        <taxon>Bacilli</taxon>
        <taxon>Bacillales</taxon>
        <taxon>Paenibacillaceae</taxon>
        <taxon>Paenibacillus</taxon>
    </lineage>
</organism>
<evidence type="ECO:0000313" key="3">
    <source>
        <dbReference type="EMBL" id="KJD46393.1"/>
    </source>
</evidence>
<dbReference type="SMART" id="SM00966">
    <property type="entry name" value="SpoVT_AbrB"/>
    <property type="match status" value="1"/>
</dbReference>